<dbReference type="InterPro" id="IPR036397">
    <property type="entry name" value="RNaseH_sf"/>
</dbReference>
<dbReference type="PANTHER" id="PTHR47723">
    <property type="entry name" value="OS05G0353850 PROTEIN"/>
    <property type="match status" value="1"/>
</dbReference>
<dbReference type="Pfam" id="PF13456">
    <property type="entry name" value="RVT_3"/>
    <property type="match status" value="1"/>
</dbReference>
<dbReference type="CDD" id="cd06222">
    <property type="entry name" value="RNase_H_like"/>
    <property type="match status" value="1"/>
</dbReference>
<dbReference type="InterPro" id="IPR044730">
    <property type="entry name" value="RNase_H-like_dom_plant"/>
</dbReference>
<dbReference type="SUPFAM" id="SSF53098">
    <property type="entry name" value="Ribonuclease H-like"/>
    <property type="match status" value="1"/>
</dbReference>
<sequence>MLSAYTDLKANDFSLLMCTLWSIWEFRIKKLFRNANPDAAKEGSYQLYTDAAIHDRNSKIGLGAVVKDWNGQVVAGVSVPLSAKITPAMDEAMALRLGLNWCCNVRIPLSTIFTDCKQLVSKVYSRKRELSALADVISDIQSSLSHFPNAAVCHTPRDNNIHAHHMAKGALGLDEELVWKDNYPN</sequence>
<reference evidence="2" key="1">
    <citation type="submission" date="2018-11" db="EMBL/GenBank/DDBJ databases">
        <authorList>
            <person name="Grassa J C."/>
        </authorList>
    </citation>
    <scope>NUCLEOTIDE SEQUENCE [LARGE SCALE GENOMIC DNA]</scope>
</reference>
<keyword evidence="3" id="KW-1185">Reference proteome</keyword>
<feature type="domain" description="RNase H type-1" evidence="1">
    <location>
        <begin position="49"/>
        <end position="168"/>
    </location>
</feature>
<evidence type="ECO:0000259" key="1">
    <source>
        <dbReference type="Pfam" id="PF13456"/>
    </source>
</evidence>
<dbReference type="Gene3D" id="3.30.420.10">
    <property type="entry name" value="Ribonuclease H-like superfamily/Ribonuclease H"/>
    <property type="match status" value="1"/>
</dbReference>
<dbReference type="EnsemblPlants" id="evm.model.02.836">
    <property type="protein sequence ID" value="cds.evm.model.02.836"/>
    <property type="gene ID" value="evm.TU.02.836"/>
</dbReference>
<reference evidence="2" key="2">
    <citation type="submission" date="2021-03" db="UniProtKB">
        <authorList>
            <consortium name="EnsemblPlants"/>
        </authorList>
    </citation>
    <scope>IDENTIFICATION</scope>
</reference>
<organism evidence="2 3">
    <name type="scientific">Cannabis sativa</name>
    <name type="common">Hemp</name>
    <name type="synonym">Marijuana</name>
    <dbReference type="NCBI Taxonomy" id="3483"/>
    <lineage>
        <taxon>Eukaryota</taxon>
        <taxon>Viridiplantae</taxon>
        <taxon>Streptophyta</taxon>
        <taxon>Embryophyta</taxon>
        <taxon>Tracheophyta</taxon>
        <taxon>Spermatophyta</taxon>
        <taxon>Magnoliopsida</taxon>
        <taxon>eudicotyledons</taxon>
        <taxon>Gunneridae</taxon>
        <taxon>Pentapetalae</taxon>
        <taxon>rosids</taxon>
        <taxon>fabids</taxon>
        <taxon>Rosales</taxon>
        <taxon>Cannabaceae</taxon>
        <taxon>Cannabis</taxon>
    </lineage>
</organism>
<accession>A0A803P2V0</accession>
<dbReference type="InterPro" id="IPR053151">
    <property type="entry name" value="RNase_H-like"/>
</dbReference>
<evidence type="ECO:0000313" key="2">
    <source>
        <dbReference type="EnsemblPlants" id="cds.evm.model.02.836"/>
    </source>
</evidence>
<dbReference type="GO" id="GO:0003676">
    <property type="term" value="F:nucleic acid binding"/>
    <property type="evidence" value="ECO:0007669"/>
    <property type="project" value="InterPro"/>
</dbReference>
<name>A0A803P2V0_CANSA</name>
<dbReference type="Gramene" id="evm.model.02.836">
    <property type="protein sequence ID" value="cds.evm.model.02.836"/>
    <property type="gene ID" value="evm.TU.02.836"/>
</dbReference>
<protein>
    <recommendedName>
        <fullName evidence="1">RNase H type-1 domain-containing protein</fullName>
    </recommendedName>
</protein>
<evidence type="ECO:0000313" key="3">
    <source>
        <dbReference type="Proteomes" id="UP000596661"/>
    </source>
</evidence>
<dbReference type="InterPro" id="IPR002156">
    <property type="entry name" value="RNaseH_domain"/>
</dbReference>
<dbReference type="PANTHER" id="PTHR47723:SF21">
    <property type="entry name" value="POLYNUCLEOTIDYL TRANSFERASE, RIBONUCLEASE H-LIKE SUPERFAMILY PROTEIN"/>
    <property type="match status" value="1"/>
</dbReference>
<dbReference type="Proteomes" id="UP000596661">
    <property type="component" value="Chromosome 2"/>
</dbReference>
<proteinExistence type="predicted"/>
<dbReference type="EMBL" id="UZAU01000136">
    <property type="status" value="NOT_ANNOTATED_CDS"/>
    <property type="molecule type" value="Genomic_DNA"/>
</dbReference>
<dbReference type="GO" id="GO:0004523">
    <property type="term" value="F:RNA-DNA hybrid ribonuclease activity"/>
    <property type="evidence" value="ECO:0007669"/>
    <property type="project" value="InterPro"/>
</dbReference>
<dbReference type="InterPro" id="IPR012337">
    <property type="entry name" value="RNaseH-like_sf"/>
</dbReference>
<dbReference type="AlphaFoldDB" id="A0A803P2V0"/>